<gene>
    <name evidence="1" type="ORF">NCTC10571_02366</name>
</gene>
<organism evidence="1 2">
    <name type="scientific">Megamonas hypermegale</name>
    <dbReference type="NCBI Taxonomy" id="158847"/>
    <lineage>
        <taxon>Bacteria</taxon>
        <taxon>Bacillati</taxon>
        <taxon>Bacillota</taxon>
        <taxon>Negativicutes</taxon>
        <taxon>Selenomonadales</taxon>
        <taxon>Selenomonadaceae</taxon>
        <taxon>Megamonas</taxon>
    </lineage>
</organism>
<dbReference type="Proteomes" id="UP000255234">
    <property type="component" value="Unassembled WGS sequence"/>
</dbReference>
<accession>A0A378NWC1</accession>
<protein>
    <submittedName>
        <fullName evidence="1">Uncharacterized protein</fullName>
    </submittedName>
</protein>
<evidence type="ECO:0000313" key="2">
    <source>
        <dbReference type="Proteomes" id="UP000255234"/>
    </source>
</evidence>
<evidence type="ECO:0000313" key="1">
    <source>
        <dbReference type="EMBL" id="STY72175.1"/>
    </source>
</evidence>
<reference evidence="1 2" key="1">
    <citation type="submission" date="2018-06" db="EMBL/GenBank/DDBJ databases">
        <authorList>
            <consortium name="Pathogen Informatics"/>
            <person name="Doyle S."/>
        </authorList>
    </citation>
    <scope>NUCLEOTIDE SEQUENCE [LARGE SCALE GENOMIC DNA]</scope>
    <source>
        <strain evidence="1 2">NCTC10571</strain>
    </source>
</reference>
<sequence>MMKSLVVDNIGNFVNGTVNLLGKKFDAQTAKEIAIHESDNKLIGDVIKYSETSIVVLGFGVFIYKGMKYIVDNGNFNDLEVKVKDWFDFSLKADK</sequence>
<dbReference type="AlphaFoldDB" id="A0A378NWC1"/>
<dbReference type="EMBL" id="UGPP01000001">
    <property type="protein sequence ID" value="STY72175.1"/>
    <property type="molecule type" value="Genomic_DNA"/>
</dbReference>
<name>A0A378NWC1_9FIRM</name>
<dbReference type="RefSeq" id="WP_115152234.1">
    <property type="nucleotide sequence ID" value="NZ_UGPP01000001.1"/>
</dbReference>
<proteinExistence type="predicted"/>